<accession>R7TA71</accession>
<dbReference type="Proteomes" id="UP000014760">
    <property type="component" value="Unassembled WGS sequence"/>
</dbReference>
<dbReference type="AlphaFoldDB" id="R7TA71"/>
<evidence type="ECO:0000313" key="2">
    <source>
        <dbReference type="EnsemblMetazoa" id="CapteP189639"/>
    </source>
</evidence>
<protein>
    <submittedName>
        <fullName evidence="1 2">Uncharacterized protein</fullName>
    </submittedName>
</protein>
<reference evidence="3" key="1">
    <citation type="submission" date="2012-12" db="EMBL/GenBank/DDBJ databases">
        <authorList>
            <person name="Hellsten U."/>
            <person name="Grimwood J."/>
            <person name="Chapman J.A."/>
            <person name="Shapiro H."/>
            <person name="Aerts A."/>
            <person name="Otillar R.P."/>
            <person name="Terry A.Y."/>
            <person name="Boore J.L."/>
            <person name="Simakov O."/>
            <person name="Marletaz F."/>
            <person name="Cho S.-J."/>
            <person name="Edsinger-Gonzales E."/>
            <person name="Havlak P."/>
            <person name="Kuo D.-H."/>
            <person name="Larsson T."/>
            <person name="Lv J."/>
            <person name="Arendt D."/>
            <person name="Savage R."/>
            <person name="Osoegawa K."/>
            <person name="de Jong P."/>
            <person name="Lindberg D.R."/>
            <person name="Seaver E.C."/>
            <person name="Weisblat D.A."/>
            <person name="Putnam N.H."/>
            <person name="Grigoriev I.V."/>
            <person name="Rokhsar D.S."/>
        </authorList>
    </citation>
    <scope>NUCLEOTIDE SEQUENCE</scope>
    <source>
        <strain evidence="3">I ESC-2004</strain>
    </source>
</reference>
<evidence type="ECO:0000313" key="3">
    <source>
        <dbReference type="Proteomes" id="UP000014760"/>
    </source>
</evidence>
<gene>
    <name evidence="1" type="ORF">CAPTEDRAFT_189639</name>
</gene>
<dbReference type="EMBL" id="AMQN01014404">
    <property type="status" value="NOT_ANNOTATED_CDS"/>
    <property type="molecule type" value="Genomic_DNA"/>
</dbReference>
<dbReference type="EnsemblMetazoa" id="CapteT189639">
    <property type="protein sequence ID" value="CapteP189639"/>
    <property type="gene ID" value="CapteG189639"/>
</dbReference>
<organism evidence="1">
    <name type="scientific">Capitella teleta</name>
    <name type="common">Polychaete worm</name>
    <dbReference type="NCBI Taxonomy" id="283909"/>
    <lineage>
        <taxon>Eukaryota</taxon>
        <taxon>Metazoa</taxon>
        <taxon>Spiralia</taxon>
        <taxon>Lophotrochozoa</taxon>
        <taxon>Annelida</taxon>
        <taxon>Polychaeta</taxon>
        <taxon>Sedentaria</taxon>
        <taxon>Scolecida</taxon>
        <taxon>Capitellidae</taxon>
        <taxon>Capitella</taxon>
    </lineage>
</organism>
<dbReference type="EMBL" id="KB310946">
    <property type="protein sequence ID" value="ELT90377.1"/>
    <property type="molecule type" value="Genomic_DNA"/>
</dbReference>
<sequence length="257" mass="29277">MYFLHSSCGAIESALKTDERKRHSFEIQRLSIALRRVIKDKLRYMNGQLLLQVKKDCCAEHCRFSVNGQLLLQVKKDCCAEHCCFSVNGQLLLQVKKDCCAEHCCFSVNGKLGLLLQVKKDCCAEHFCFSVNGQLLLQVKKDCCAEHCCFSVNGQLLLQVKKDCCAEHCCFSVNGQLLLQHYQITGPYSFSIEDATPYTDPPRKFAIHVKEQLKGELDKMTTQGVIGRNGDVICVKLYVMFSGYICQDDTWFMNKHY</sequence>
<dbReference type="EMBL" id="AMQN01014402">
    <property type="status" value="NOT_ANNOTATED_CDS"/>
    <property type="molecule type" value="Genomic_DNA"/>
</dbReference>
<dbReference type="EMBL" id="AMQN01014403">
    <property type="status" value="NOT_ANNOTATED_CDS"/>
    <property type="molecule type" value="Genomic_DNA"/>
</dbReference>
<proteinExistence type="predicted"/>
<keyword evidence="3" id="KW-1185">Reference proteome</keyword>
<reference evidence="2" key="3">
    <citation type="submission" date="2015-06" db="UniProtKB">
        <authorList>
            <consortium name="EnsemblMetazoa"/>
        </authorList>
    </citation>
    <scope>IDENTIFICATION</scope>
</reference>
<name>R7TA71_CAPTE</name>
<evidence type="ECO:0000313" key="1">
    <source>
        <dbReference type="EMBL" id="ELT90377.1"/>
    </source>
</evidence>
<reference evidence="1 3" key="2">
    <citation type="journal article" date="2013" name="Nature">
        <title>Insights into bilaterian evolution from three spiralian genomes.</title>
        <authorList>
            <person name="Simakov O."/>
            <person name="Marletaz F."/>
            <person name="Cho S.J."/>
            <person name="Edsinger-Gonzales E."/>
            <person name="Havlak P."/>
            <person name="Hellsten U."/>
            <person name="Kuo D.H."/>
            <person name="Larsson T."/>
            <person name="Lv J."/>
            <person name="Arendt D."/>
            <person name="Savage R."/>
            <person name="Osoegawa K."/>
            <person name="de Jong P."/>
            <person name="Grimwood J."/>
            <person name="Chapman J.A."/>
            <person name="Shapiro H."/>
            <person name="Aerts A."/>
            <person name="Otillar R.P."/>
            <person name="Terry A.Y."/>
            <person name="Boore J.L."/>
            <person name="Grigoriev I.V."/>
            <person name="Lindberg D.R."/>
            <person name="Seaver E.C."/>
            <person name="Weisblat D.A."/>
            <person name="Putnam N.H."/>
            <person name="Rokhsar D.S."/>
        </authorList>
    </citation>
    <scope>NUCLEOTIDE SEQUENCE</scope>
    <source>
        <strain evidence="1 3">I ESC-2004</strain>
    </source>
</reference>
<dbReference type="HOGENOM" id="CLU_1082772_0_0_1"/>